<reference evidence="2 3" key="1">
    <citation type="submission" date="2023-10" db="EMBL/GenBank/DDBJ databases">
        <title>Draft genome sequence of Xylaria bambusicola isolate GMP-LS, the root and basal stem rot pathogen of sugarcane in Indonesia.</title>
        <authorList>
            <person name="Selvaraj P."/>
            <person name="Muralishankar V."/>
            <person name="Muruganantham S."/>
            <person name="Sp S."/>
            <person name="Haryani S."/>
            <person name="Lau K.J.X."/>
            <person name="Naqvi N.I."/>
        </authorList>
    </citation>
    <scope>NUCLEOTIDE SEQUENCE [LARGE SCALE GENOMIC DNA]</scope>
    <source>
        <strain evidence="2">GMP-LS</strain>
    </source>
</reference>
<evidence type="ECO:0000256" key="1">
    <source>
        <dbReference type="SAM" id="MobiDB-lite"/>
    </source>
</evidence>
<proteinExistence type="predicted"/>
<gene>
    <name evidence="2" type="ORF">RRF57_007165</name>
</gene>
<dbReference type="Proteomes" id="UP001305414">
    <property type="component" value="Unassembled WGS sequence"/>
</dbReference>
<dbReference type="AlphaFoldDB" id="A0AAN7UT99"/>
<protein>
    <submittedName>
        <fullName evidence="2">Uncharacterized protein</fullName>
    </submittedName>
</protein>
<sequence length="66" mass="7448">MTKDIKEDDAMWPPYPYPASNETPIELSAIRTSKELDTGIRPREQDLSKGSEIVELDRNGMVNPSN</sequence>
<feature type="region of interest" description="Disordered" evidence="1">
    <location>
        <begin position="1"/>
        <end position="23"/>
    </location>
</feature>
<evidence type="ECO:0000313" key="3">
    <source>
        <dbReference type="Proteomes" id="UP001305414"/>
    </source>
</evidence>
<accession>A0AAN7UT99</accession>
<comment type="caution">
    <text evidence="2">The sequence shown here is derived from an EMBL/GenBank/DDBJ whole genome shotgun (WGS) entry which is preliminary data.</text>
</comment>
<organism evidence="2 3">
    <name type="scientific">Xylaria bambusicola</name>
    <dbReference type="NCBI Taxonomy" id="326684"/>
    <lineage>
        <taxon>Eukaryota</taxon>
        <taxon>Fungi</taxon>
        <taxon>Dikarya</taxon>
        <taxon>Ascomycota</taxon>
        <taxon>Pezizomycotina</taxon>
        <taxon>Sordariomycetes</taxon>
        <taxon>Xylariomycetidae</taxon>
        <taxon>Xylariales</taxon>
        <taxon>Xylariaceae</taxon>
        <taxon>Xylaria</taxon>
    </lineage>
</organism>
<evidence type="ECO:0000313" key="2">
    <source>
        <dbReference type="EMBL" id="KAK5631451.1"/>
    </source>
</evidence>
<keyword evidence="3" id="KW-1185">Reference proteome</keyword>
<name>A0AAN7UT99_9PEZI</name>
<dbReference type="EMBL" id="JAWHQM010000019">
    <property type="protein sequence ID" value="KAK5631451.1"/>
    <property type="molecule type" value="Genomic_DNA"/>
</dbReference>